<reference evidence="2" key="1">
    <citation type="submission" date="2020-05" db="EMBL/GenBank/DDBJ databases">
        <authorList>
            <person name="Chiriac C."/>
            <person name="Salcher M."/>
            <person name="Ghai R."/>
            <person name="Kavagutti S V."/>
        </authorList>
    </citation>
    <scope>NUCLEOTIDE SEQUENCE</scope>
</reference>
<protein>
    <submittedName>
        <fullName evidence="2">Unannotated protein</fullName>
    </submittedName>
</protein>
<name>A0A6J6H2A6_9ZZZZ</name>
<feature type="region of interest" description="Disordered" evidence="1">
    <location>
        <begin position="39"/>
        <end position="77"/>
    </location>
</feature>
<dbReference type="AlphaFoldDB" id="A0A6J6H2A6"/>
<evidence type="ECO:0000313" key="3">
    <source>
        <dbReference type="EMBL" id="CAB4620903.1"/>
    </source>
</evidence>
<accession>A0A6J6H2A6</accession>
<evidence type="ECO:0000313" key="2">
    <source>
        <dbReference type="EMBL" id="CAB4606473.1"/>
    </source>
</evidence>
<organism evidence="2">
    <name type="scientific">freshwater metagenome</name>
    <dbReference type="NCBI Taxonomy" id="449393"/>
    <lineage>
        <taxon>unclassified sequences</taxon>
        <taxon>metagenomes</taxon>
        <taxon>ecological metagenomes</taxon>
    </lineage>
</organism>
<dbReference type="EMBL" id="CAEZUL010000142">
    <property type="protein sequence ID" value="CAB4606473.1"/>
    <property type="molecule type" value="Genomic_DNA"/>
</dbReference>
<evidence type="ECO:0000256" key="1">
    <source>
        <dbReference type="SAM" id="MobiDB-lite"/>
    </source>
</evidence>
<sequence>MGTPASMSDKLEEHTDAIEVEPFDDNTSLTKRMAYANSSWLGTTGNNARSASAPCPISRRFGEPTRPVSPLAQGAML</sequence>
<feature type="compositionally biased region" description="Polar residues" evidence="1">
    <location>
        <begin position="39"/>
        <end position="50"/>
    </location>
</feature>
<feature type="region of interest" description="Disordered" evidence="1">
    <location>
        <begin position="1"/>
        <end position="24"/>
    </location>
</feature>
<proteinExistence type="predicted"/>
<gene>
    <name evidence="2" type="ORF">UFOPK1808_01107</name>
    <name evidence="3" type="ORF">UFOPK1889_00899</name>
</gene>
<dbReference type="EMBL" id="CAEZUZ010000158">
    <property type="protein sequence ID" value="CAB4620903.1"/>
    <property type="molecule type" value="Genomic_DNA"/>
</dbReference>